<keyword evidence="3" id="KW-1185">Reference proteome</keyword>
<reference evidence="2" key="1">
    <citation type="journal article" date="2023" name="GigaByte">
        <title>Genome assembly of the bearded iris, Iris pallida Lam.</title>
        <authorList>
            <person name="Bruccoleri R.E."/>
            <person name="Oakeley E.J."/>
            <person name="Faust A.M.E."/>
            <person name="Altorfer M."/>
            <person name="Dessus-Babus S."/>
            <person name="Burckhardt D."/>
            <person name="Oertli M."/>
            <person name="Naumann U."/>
            <person name="Petersen F."/>
            <person name="Wong J."/>
        </authorList>
    </citation>
    <scope>NUCLEOTIDE SEQUENCE</scope>
    <source>
        <strain evidence="2">GSM-AAB239-AS_SAM_17_03QT</strain>
    </source>
</reference>
<evidence type="ECO:0000256" key="1">
    <source>
        <dbReference type="SAM" id="MobiDB-lite"/>
    </source>
</evidence>
<reference evidence="2" key="2">
    <citation type="submission" date="2023-04" db="EMBL/GenBank/DDBJ databases">
        <authorList>
            <person name="Bruccoleri R.E."/>
            <person name="Oakeley E.J."/>
            <person name="Faust A.-M."/>
            <person name="Dessus-Babus S."/>
            <person name="Altorfer M."/>
            <person name="Burckhardt D."/>
            <person name="Oertli M."/>
            <person name="Naumann U."/>
            <person name="Petersen F."/>
            <person name="Wong J."/>
        </authorList>
    </citation>
    <scope>NUCLEOTIDE SEQUENCE</scope>
    <source>
        <strain evidence="2">GSM-AAB239-AS_SAM_17_03QT</strain>
        <tissue evidence="2">Leaf</tissue>
    </source>
</reference>
<evidence type="ECO:0000313" key="3">
    <source>
        <dbReference type="Proteomes" id="UP001140949"/>
    </source>
</evidence>
<gene>
    <name evidence="2" type="ORF">M6B38_247745</name>
</gene>
<sequence length="159" mass="17515">MALPCSSPWPLPVPVTSSRSKSASHPRLYASRRNEASPSAHRLGEPALTDRRARTYGRGSVRPDGQRLWPAPPQSVVRSRLRHRAVPVATERARRRAVRHGRVCPESGDTERRRSPCNATTTPRQDPHAALRSSSGRTTLCKRPSPSSLDPSQLSSPFS</sequence>
<proteinExistence type="predicted"/>
<dbReference type="Proteomes" id="UP001140949">
    <property type="component" value="Unassembled WGS sequence"/>
</dbReference>
<dbReference type="AlphaFoldDB" id="A0AAX6DG31"/>
<accession>A0AAX6DG31</accession>
<evidence type="ECO:0000313" key="2">
    <source>
        <dbReference type="EMBL" id="KAJ6790726.1"/>
    </source>
</evidence>
<comment type="caution">
    <text evidence="2">The sequence shown here is derived from an EMBL/GenBank/DDBJ whole genome shotgun (WGS) entry which is preliminary data.</text>
</comment>
<organism evidence="2 3">
    <name type="scientific">Iris pallida</name>
    <name type="common">Sweet iris</name>
    <dbReference type="NCBI Taxonomy" id="29817"/>
    <lineage>
        <taxon>Eukaryota</taxon>
        <taxon>Viridiplantae</taxon>
        <taxon>Streptophyta</taxon>
        <taxon>Embryophyta</taxon>
        <taxon>Tracheophyta</taxon>
        <taxon>Spermatophyta</taxon>
        <taxon>Magnoliopsida</taxon>
        <taxon>Liliopsida</taxon>
        <taxon>Asparagales</taxon>
        <taxon>Iridaceae</taxon>
        <taxon>Iridoideae</taxon>
        <taxon>Irideae</taxon>
        <taxon>Iris</taxon>
    </lineage>
</organism>
<name>A0AAX6DG31_IRIPA</name>
<feature type="compositionally biased region" description="Basic residues" evidence="1">
    <location>
        <begin position="93"/>
        <end position="102"/>
    </location>
</feature>
<feature type="region of interest" description="Disordered" evidence="1">
    <location>
        <begin position="1"/>
        <end position="159"/>
    </location>
</feature>
<protein>
    <submittedName>
        <fullName evidence="2">Serine/arginine-rich splicing factor SR45-like</fullName>
    </submittedName>
</protein>
<feature type="compositionally biased region" description="Low complexity" evidence="1">
    <location>
        <begin position="144"/>
        <end position="159"/>
    </location>
</feature>
<feature type="compositionally biased region" description="Basic and acidic residues" evidence="1">
    <location>
        <begin position="42"/>
        <end position="53"/>
    </location>
</feature>
<dbReference type="EMBL" id="JANAVB010045020">
    <property type="protein sequence ID" value="KAJ6790726.1"/>
    <property type="molecule type" value="Genomic_DNA"/>
</dbReference>